<gene>
    <name evidence="2" type="ORF">ERS852568_00582</name>
</gene>
<accession>A0A174QMT5</accession>
<organism evidence="2 3">
    <name type="scientific">Clostridium baratii</name>
    <dbReference type="NCBI Taxonomy" id="1561"/>
    <lineage>
        <taxon>Bacteria</taxon>
        <taxon>Bacillati</taxon>
        <taxon>Bacillota</taxon>
        <taxon>Clostridia</taxon>
        <taxon>Eubacteriales</taxon>
        <taxon>Clostridiaceae</taxon>
        <taxon>Clostridium</taxon>
    </lineage>
</organism>
<evidence type="ECO:0000313" key="2">
    <source>
        <dbReference type="EMBL" id="CUP73086.1"/>
    </source>
</evidence>
<name>A0A174QMT5_9CLOT</name>
<reference evidence="2 3" key="1">
    <citation type="submission" date="2015-09" db="EMBL/GenBank/DDBJ databases">
        <authorList>
            <consortium name="Pathogen Informatics"/>
        </authorList>
    </citation>
    <scope>NUCLEOTIDE SEQUENCE [LARGE SCALE GENOMIC DNA]</scope>
    <source>
        <strain evidence="2 3">2789STDY5834956</strain>
    </source>
</reference>
<evidence type="ECO:0000256" key="1">
    <source>
        <dbReference type="SAM" id="Phobius"/>
    </source>
</evidence>
<proteinExistence type="predicted"/>
<protein>
    <submittedName>
        <fullName evidence="2">Uncharacterized protein</fullName>
    </submittedName>
</protein>
<sequence>MENYISILLFVAPGFLARTLVDQFTYKEEIKSELEKTLISLLYGLPIFVITGLWICLTNNIYKIEELKKYMNNIFFVGEYIFFVIIVTIIVSLMIIIYELKFETILNKKIRKLFDLPEVSENKNGWKEFFNCSDDSRVISIHKGGKEISMGVLKNNSISNSKKSEIILEGVTLVEERRGYFKKIEKVYIDLEKDVVIKQHVFDENISSQDKAEVK</sequence>
<feature type="transmembrane region" description="Helical" evidence="1">
    <location>
        <begin position="41"/>
        <end position="62"/>
    </location>
</feature>
<keyword evidence="1" id="KW-1133">Transmembrane helix</keyword>
<evidence type="ECO:0000313" key="3">
    <source>
        <dbReference type="Proteomes" id="UP000095563"/>
    </source>
</evidence>
<feature type="transmembrane region" description="Helical" evidence="1">
    <location>
        <begin position="74"/>
        <end position="98"/>
    </location>
</feature>
<keyword evidence="1" id="KW-0812">Transmembrane</keyword>
<keyword evidence="1" id="KW-0472">Membrane</keyword>
<dbReference type="EMBL" id="CZBO01000001">
    <property type="protein sequence ID" value="CUP73086.1"/>
    <property type="molecule type" value="Genomic_DNA"/>
</dbReference>
<dbReference type="AlphaFoldDB" id="A0A174QMT5"/>
<dbReference type="RefSeq" id="WP_055206638.1">
    <property type="nucleotide sequence ID" value="NZ_CZBO01000001.1"/>
</dbReference>
<dbReference type="Proteomes" id="UP000095563">
    <property type="component" value="Unassembled WGS sequence"/>
</dbReference>